<dbReference type="SUPFAM" id="SSF52172">
    <property type="entry name" value="CheY-like"/>
    <property type="match status" value="1"/>
</dbReference>
<keyword evidence="2" id="KW-0597">Phosphoprotein</keyword>
<evidence type="ECO:0000256" key="1">
    <source>
        <dbReference type="ARBA" id="ARBA00023125"/>
    </source>
</evidence>
<evidence type="ECO:0000259" key="5">
    <source>
        <dbReference type="PROSITE" id="PS51755"/>
    </source>
</evidence>
<dbReference type="PROSITE" id="PS51755">
    <property type="entry name" value="OMPR_PHOB"/>
    <property type="match status" value="1"/>
</dbReference>
<feature type="domain" description="OmpR/PhoB-type" evidence="5">
    <location>
        <begin position="120"/>
        <end position="221"/>
    </location>
</feature>
<evidence type="ECO:0000313" key="6">
    <source>
        <dbReference type="EMBL" id="MFC7286515.1"/>
    </source>
</evidence>
<dbReference type="PANTHER" id="PTHR48111:SF36">
    <property type="entry name" value="TRANSCRIPTIONAL REGULATORY PROTEIN CUTR"/>
    <property type="match status" value="1"/>
</dbReference>
<keyword evidence="7" id="KW-1185">Reference proteome</keyword>
<dbReference type="InterPro" id="IPR039420">
    <property type="entry name" value="WalR-like"/>
</dbReference>
<organism evidence="6 7">
    <name type="scientific">Herminiimonas glaciei</name>
    <dbReference type="NCBI Taxonomy" id="523788"/>
    <lineage>
        <taxon>Bacteria</taxon>
        <taxon>Pseudomonadati</taxon>
        <taxon>Pseudomonadota</taxon>
        <taxon>Betaproteobacteria</taxon>
        <taxon>Burkholderiales</taxon>
        <taxon>Oxalobacteraceae</taxon>
        <taxon>Herminiimonas</taxon>
    </lineage>
</organism>
<dbReference type="SUPFAM" id="SSF46894">
    <property type="entry name" value="C-terminal effector domain of the bipartite response regulators"/>
    <property type="match status" value="1"/>
</dbReference>
<dbReference type="Gene3D" id="1.10.10.10">
    <property type="entry name" value="Winged helix-like DNA-binding domain superfamily/Winged helix DNA-binding domain"/>
    <property type="match status" value="1"/>
</dbReference>
<feature type="domain" description="Response regulatory" evidence="4">
    <location>
        <begin position="3"/>
        <end position="117"/>
    </location>
</feature>
<evidence type="ECO:0000259" key="4">
    <source>
        <dbReference type="PROSITE" id="PS50110"/>
    </source>
</evidence>
<dbReference type="InterPro" id="IPR011006">
    <property type="entry name" value="CheY-like_superfamily"/>
</dbReference>
<gene>
    <name evidence="6" type="ORF">ACFQPC_00565</name>
</gene>
<dbReference type="PROSITE" id="PS50110">
    <property type="entry name" value="RESPONSE_REGULATORY"/>
    <property type="match status" value="1"/>
</dbReference>
<dbReference type="InterPro" id="IPR016032">
    <property type="entry name" value="Sig_transdc_resp-reg_C-effctor"/>
</dbReference>
<dbReference type="PANTHER" id="PTHR48111">
    <property type="entry name" value="REGULATOR OF RPOS"/>
    <property type="match status" value="1"/>
</dbReference>
<proteinExistence type="predicted"/>
<reference evidence="7" key="1">
    <citation type="journal article" date="2019" name="Int. J. Syst. Evol. Microbiol.">
        <title>The Global Catalogue of Microorganisms (GCM) 10K type strain sequencing project: providing services to taxonomists for standard genome sequencing and annotation.</title>
        <authorList>
            <consortium name="The Broad Institute Genomics Platform"/>
            <consortium name="The Broad Institute Genome Sequencing Center for Infectious Disease"/>
            <person name="Wu L."/>
            <person name="Ma J."/>
        </authorList>
    </citation>
    <scope>NUCLEOTIDE SEQUENCE [LARGE SCALE GENOMIC DNA]</scope>
    <source>
        <strain evidence="7">KACC 12508</strain>
    </source>
</reference>
<accession>A0ABW2I680</accession>
<dbReference type="Proteomes" id="UP001596542">
    <property type="component" value="Unassembled WGS sequence"/>
</dbReference>
<dbReference type="InterPro" id="IPR036388">
    <property type="entry name" value="WH-like_DNA-bd_sf"/>
</dbReference>
<dbReference type="RefSeq" id="WP_382269723.1">
    <property type="nucleotide sequence ID" value="NZ_JBHTBU010000001.1"/>
</dbReference>
<evidence type="ECO:0000313" key="7">
    <source>
        <dbReference type="Proteomes" id="UP001596542"/>
    </source>
</evidence>
<keyword evidence="1 3" id="KW-0238">DNA-binding</keyword>
<dbReference type="SMART" id="SM00448">
    <property type="entry name" value="REC"/>
    <property type="match status" value="1"/>
</dbReference>
<name>A0ABW2I680_9BURK</name>
<sequence length="227" mass="25135">MYKLILLEDENVLRQELAEFLTDLGYAVDAASTLAEFHDMYSVASHHMAVLDLTLPDGDGMALIRQLRGQGHRIGIVVLTARGGMPDKIAGLGEGADYYLAKTADLDELAATLAALKRRLAQPEASNCWVLEVGRRRLLPPGQSAISLSQQDVTVLRTLMAAQGEIVSRLTIVQALGEDFLHYDQRRLDTQMRRLRRKAEETLDMELPVNTARNAGYSFFAAAEIRP</sequence>
<dbReference type="InterPro" id="IPR001789">
    <property type="entry name" value="Sig_transdc_resp-reg_receiver"/>
</dbReference>
<evidence type="ECO:0000256" key="2">
    <source>
        <dbReference type="PROSITE-ProRule" id="PRU00169"/>
    </source>
</evidence>
<dbReference type="Pfam" id="PF00072">
    <property type="entry name" value="Response_reg"/>
    <property type="match status" value="1"/>
</dbReference>
<feature type="modified residue" description="4-aspartylphosphate" evidence="2">
    <location>
        <position position="52"/>
    </location>
</feature>
<dbReference type="SMART" id="SM00862">
    <property type="entry name" value="Trans_reg_C"/>
    <property type="match status" value="1"/>
</dbReference>
<protein>
    <submittedName>
        <fullName evidence="6">Response regulator transcription factor</fullName>
    </submittedName>
</protein>
<feature type="DNA-binding region" description="OmpR/PhoB-type" evidence="3">
    <location>
        <begin position="120"/>
        <end position="221"/>
    </location>
</feature>
<dbReference type="InterPro" id="IPR001867">
    <property type="entry name" value="OmpR/PhoB-type_DNA-bd"/>
</dbReference>
<evidence type="ECO:0000256" key="3">
    <source>
        <dbReference type="PROSITE-ProRule" id="PRU01091"/>
    </source>
</evidence>
<dbReference type="EMBL" id="JBHTBU010000001">
    <property type="protein sequence ID" value="MFC7286515.1"/>
    <property type="molecule type" value="Genomic_DNA"/>
</dbReference>
<dbReference type="Gene3D" id="3.40.50.2300">
    <property type="match status" value="1"/>
</dbReference>
<comment type="caution">
    <text evidence="6">The sequence shown here is derived from an EMBL/GenBank/DDBJ whole genome shotgun (WGS) entry which is preliminary data.</text>
</comment>
<dbReference type="Pfam" id="PF00486">
    <property type="entry name" value="Trans_reg_C"/>
    <property type="match status" value="1"/>
</dbReference>